<dbReference type="InterPro" id="IPR038973">
    <property type="entry name" value="MutL/Mlh/Pms-like"/>
</dbReference>
<evidence type="ECO:0000313" key="3">
    <source>
        <dbReference type="EMBL" id="KAG5162657.1"/>
    </source>
</evidence>
<organism evidence="3">
    <name type="scientific">Psilocybe cubensis</name>
    <name type="common">Psychedelic mushroom</name>
    <name type="synonym">Stropharia cubensis</name>
    <dbReference type="NCBI Taxonomy" id="181762"/>
    <lineage>
        <taxon>Eukaryota</taxon>
        <taxon>Fungi</taxon>
        <taxon>Dikarya</taxon>
        <taxon>Basidiomycota</taxon>
        <taxon>Agaricomycotina</taxon>
        <taxon>Agaricomycetes</taxon>
        <taxon>Agaricomycetidae</taxon>
        <taxon>Agaricales</taxon>
        <taxon>Agaricineae</taxon>
        <taxon>Strophariaceae</taxon>
        <taxon>Psilocybe</taxon>
    </lineage>
</organism>
<comment type="caution">
    <text evidence="3">The sequence shown here is derived from an EMBL/GenBank/DDBJ whole genome shotgun (WGS) entry which is preliminary data.</text>
</comment>
<dbReference type="PANTHER" id="PTHR10073:SF52">
    <property type="entry name" value="MISMATCH REPAIR ENDONUCLEASE PMS2"/>
    <property type="match status" value="1"/>
</dbReference>
<reference evidence="3" key="1">
    <citation type="submission" date="2021-02" db="EMBL/GenBank/DDBJ databases">
        <title>Psilocybe cubensis genome.</title>
        <authorList>
            <person name="Mckernan K.J."/>
            <person name="Crawford S."/>
            <person name="Trippe A."/>
            <person name="Kane L.T."/>
            <person name="Mclaughlin S."/>
        </authorList>
    </citation>
    <scope>NUCLEOTIDE SEQUENCE [LARGE SCALE GENOMIC DNA]</scope>
    <source>
        <strain evidence="3">MGC-MH-2018</strain>
    </source>
</reference>
<protein>
    <recommendedName>
        <fullName evidence="2">MutL C-terminal dimerisation domain-containing protein</fullName>
    </recommendedName>
</protein>
<dbReference type="GO" id="GO:0005524">
    <property type="term" value="F:ATP binding"/>
    <property type="evidence" value="ECO:0007669"/>
    <property type="project" value="InterPro"/>
</dbReference>
<dbReference type="Gene3D" id="3.30.1540.20">
    <property type="entry name" value="MutL, C-terminal domain, dimerisation subdomain"/>
    <property type="match status" value="1"/>
</dbReference>
<accession>A0A8H7XL90</accession>
<dbReference type="GO" id="GO:0006298">
    <property type="term" value="P:mismatch repair"/>
    <property type="evidence" value="ECO:0007669"/>
    <property type="project" value="InterPro"/>
</dbReference>
<sequence length="186" mass="20602">MSILTQVLQSTSTTPLTISTKDMPSHPEVIKTDNFGRDILMKINVDKIKRVWSHKLRLDQPQGSSSNDVGSEAVPTSVPADAGIANADDDAKAADALALVIEKQDFATMDIIGQFNLGFIIVRRQKQATMESGSQPSQIADQAETILDDLFIVDQHAADEKFNFEDLQSTTKIQSQKLLRSTRYYF</sequence>
<dbReference type="PANTHER" id="PTHR10073">
    <property type="entry name" value="DNA MISMATCH REPAIR PROTEIN MLH, PMS, MUTL"/>
    <property type="match status" value="1"/>
</dbReference>
<feature type="region of interest" description="Disordered" evidence="1">
    <location>
        <begin position="57"/>
        <end position="77"/>
    </location>
</feature>
<dbReference type="InterPro" id="IPR042120">
    <property type="entry name" value="MutL_C_dimsub"/>
</dbReference>
<dbReference type="GO" id="GO:0140664">
    <property type="term" value="F:ATP-dependent DNA damage sensor activity"/>
    <property type="evidence" value="ECO:0007669"/>
    <property type="project" value="InterPro"/>
</dbReference>
<dbReference type="GO" id="GO:0016887">
    <property type="term" value="F:ATP hydrolysis activity"/>
    <property type="evidence" value="ECO:0007669"/>
    <property type="project" value="InterPro"/>
</dbReference>
<dbReference type="GO" id="GO:0032389">
    <property type="term" value="C:MutLalpha complex"/>
    <property type="evidence" value="ECO:0007669"/>
    <property type="project" value="TreeGrafter"/>
</dbReference>
<name>A0A8H7XL90_PSICU</name>
<proteinExistence type="predicted"/>
<evidence type="ECO:0000256" key="1">
    <source>
        <dbReference type="SAM" id="MobiDB-lite"/>
    </source>
</evidence>
<gene>
    <name evidence="3" type="ORF">JR316_012542</name>
</gene>
<dbReference type="AlphaFoldDB" id="A0A8H7XL90"/>
<dbReference type="Pfam" id="PF08676">
    <property type="entry name" value="MutL_C"/>
    <property type="match status" value="1"/>
</dbReference>
<evidence type="ECO:0000259" key="2">
    <source>
        <dbReference type="Pfam" id="PF08676"/>
    </source>
</evidence>
<feature type="compositionally biased region" description="Polar residues" evidence="1">
    <location>
        <begin position="1"/>
        <end position="22"/>
    </location>
</feature>
<dbReference type="EMBL" id="JAFIQS010000018">
    <property type="protein sequence ID" value="KAG5162657.1"/>
    <property type="molecule type" value="Genomic_DNA"/>
</dbReference>
<dbReference type="InterPro" id="IPR014790">
    <property type="entry name" value="MutL_C"/>
</dbReference>
<feature type="region of interest" description="Disordered" evidence="1">
    <location>
        <begin position="1"/>
        <end position="25"/>
    </location>
</feature>
<feature type="domain" description="MutL C-terminal dimerisation" evidence="2">
    <location>
        <begin position="148"/>
        <end position="179"/>
    </location>
</feature>